<feature type="transmembrane region" description="Helical" evidence="10">
    <location>
        <begin position="238"/>
        <end position="263"/>
    </location>
</feature>
<dbReference type="Pfam" id="PF00001">
    <property type="entry name" value="7tm_1"/>
    <property type="match status" value="1"/>
</dbReference>
<dbReference type="GO" id="GO:0007602">
    <property type="term" value="P:phototransduction"/>
    <property type="evidence" value="ECO:0000318"/>
    <property type="project" value="GO_Central"/>
</dbReference>
<dbReference type="PRINTS" id="PR00237">
    <property type="entry name" value="GPCRRHODOPSN"/>
</dbReference>
<dbReference type="InterPro" id="IPR017452">
    <property type="entry name" value="GPCR_Rhodpsn_7TM"/>
</dbReference>
<dbReference type="GO" id="GO:0007186">
    <property type="term" value="P:G protein-coupled receptor signaling pathway"/>
    <property type="evidence" value="ECO:0000318"/>
    <property type="project" value="GO_Central"/>
</dbReference>
<dbReference type="OMA" id="CAYTFAS"/>
<keyword evidence="13" id="KW-1185">Reference proteome</keyword>
<feature type="domain" description="G-protein coupled receptors family 1 profile" evidence="11">
    <location>
        <begin position="30"/>
        <end position="289"/>
    </location>
</feature>
<organism evidence="12 13">
    <name type="scientific">Nematostella vectensis</name>
    <name type="common">Starlet sea anemone</name>
    <dbReference type="NCBI Taxonomy" id="45351"/>
    <lineage>
        <taxon>Eukaryota</taxon>
        <taxon>Metazoa</taxon>
        <taxon>Cnidaria</taxon>
        <taxon>Anthozoa</taxon>
        <taxon>Hexacorallia</taxon>
        <taxon>Actiniaria</taxon>
        <taxon>Edwardsiidae</taxon>
        <taxon>Nematostella</taxon>
    </lineage>
</organism>
<dbReference type="Gene3D" id="1.20.1070.10">
    <property type="entry name" value="Rhodopsin 7-helix transmembrane proteins"/>
    <property type="match status" value="1"/>
</dbReference>
<comment type="subcellular location">
    <subcellularLocation>
        <location evidence="1">Membrane</location>
        <topology evidence="1">Multi-pass membrane protein</topology>
    </subcellularLocation>
</comment>
<feature type="transmembrane region" description="Helical" evidence="10">
    <location>
        <begin position="269"/>
        <end position="292"/>
    </location>
</feature>
<evidence type="ECO:0000256" key="7">
    <source>
        <dbReference type="ARBA" id="ARBA00023170"/>
    </source>
</evidence>
<dbReference type="InterPro" id="IPR000276">
    <property type="entry name" value="GPCR_Rhodpsn"/>
</dbReference>
<dbReference type="InterPro" id="IPR000611">
    <property type="entry name" value="NPY_rcpt"/>
</dbReference>
<evidence type="ECO:0000256" key="2">
    <source>
        <dbReference type="ARBA" id="ARBA00010663"/>
    </source>
</evidence>
<dbReference type="Proteomes" id="UP000001593">
    <property type="component" value="Unassembled WGS sequence"/>
</dbReference>
<feature type="transmembrane region" description="Helical" evidence="10">
    <location>
        <begin position="178"/>
        <end position="201"/>
    </location>
</feature>
<feature type="non-terminal residue" evidence="12">
    <location>
        <position position="305"/>
    </location>
</feature>
<dbReference type="AlphaFoldDB" id="A7S581"/>
<keyword evidence="6 10" id="KW-0472">Membrane</keyword>
<dbReference type="STRING" id="45351.A7S581"/>
<name>A7S581_NEMVE</name>
<evidence type="ECO:0000256" key="6">
    <source>
        <dbReference type="ARBA" id="ARBA00023136"/>
    </source>
</evidence>
<dbReference type="InterPro" id="IPR050125">
    <property type="entry name" value="GPCR_opsins"/>
</dbReference>
<keyword evidence="4 10" id="KW-1133">Transmembrane helix</keyword>
<keyword evidence="7 9" id="KW-0675">Receptor</keyword>
<dbReference type="GO" id="GO:0071482">
    <property type="term" value="P:cellular response to light stimulus"/>
    <property type="evidence" value="ECO:0000318"/>
    <property type="project" value="GO_Central"/>
</dbReference>
<feature type="transmembrane region" description="Helical" evidence="10">
    <location>
        <begin position="51"/>
        <end position="76"/>
    </location>
</feature>
<evidence type="ECO:0000256" key="1">
    <source>
        <dbReference type="ARBA" id="ARBA00004141"/>
    </source>
</evidence>
<reference evidence="12 13" key="1">
    <citation type="journal article" date="2007" name="Science">
        <title>Sea anemone genome reveals ancestral eumetazoan gene repertoire and genomic organization.</title>
        <authorList>
            <person name="Putnam N.H."/>
            <person name="Srivastava M."/>
            <person name="Hellsten U."/>
            <person name="Dirks B."/>
            <person name="Chapman J."/>
            <person name="Salamov A."/>
            <person name="Terry A."/>
            <person name="Shapiro H."/>
            <person name="Lindquist E."/>
            <person name="Kapitonov V.V."/>
            <person name="Jurka J."/>
            <person name="Genikhovich G."/>
            <person name="Grigoriev I.V."/>
            <person name="Lucas S.M."/>
            <person name="Steele R.E."/>
            <person name="Finnerty J.R."/>
            <person name="Technau U."/>
            <person name="Martindale M.Q."/>
            <person name="Rokhsar D.S."/>
        </authorList>
    </citation>
    <scope>NUCLEOTIDE SEQUENCE [LARGE SCALE GENOMIC DNA]</scope>
    <source>
        <strain evidence="13">CH2 X CH6</strain>
    </source>
</reference>
<proteinExistence type="inferred from homology"/>
<evidence type="ECO:0000256" key="9">
    <source>
        <dbReference type="RuleBase" id="RU000688"/>
    </source>
</evidence>
<dbReference type="PANTHER" id="PTHR24240">
    <property type="entry name" value="OPSIN"/>
    <property type="match status" value="1"/>
</dbReference>
<evidence type="ECO:0000313" key="13">
    <source>
        <dbReference type="Proteomes" id="UP000001593"/>
    </source>
</evidence>
<evidence type="ECO:0000256" key="10">
    <source>
        <dbReference type="SAM" id="Phobius"/>
    </source>
</evidence>
<dbReference type="InParanoid" id="A7S581"/>
<gene>
    <name evidence="12" type="ORF">NEMVEDRAFT_v1g105138</name>
</gene>
<dbReference type="GO" id="GO:0008020">
    <property type="term" value="F:G protein-coupled photoreceptor activity"/>
    <property type="evidence" value="ECO:0000318"/>
    <property type="project" value="GO_Central"/>
</dbReference>
<dbReference type="HOGENOM" id="CLU_009579_3_3_1"/>
<dbReference type="EMBL" id="DS469581">
    <property type="protein sequence ID" value="EDO41157.1"/>
    <property type="molecule type" value="Genomic_DNA"/>
</dbReference>
<dbReference type="PROSITE" id="PS00237">
    <property type="entry name" value="G_PROTEIN_RECEP_F1_1"/>
    <property type="match status" value="1"/>
</dbReference>
<feature type="transmembrane region" description="Helical" evidence="10">
    <location>
        <begin position="20"/>
        <end position="39"/>
    </location>
</feature>
<sequence length="305" mass="34472">MSLELQPRSLTWVVIETTAYVTLDIVIFVGNLLICIVVYRNPRMRSITNMLVVALSTTDLLTACITLPMAAGTSALGRWVYGSLGCQLYGFCSKFLVYVSIYTISLIALNRYLRICRPKVYRKHFTVRKCFIFLAFIWVFPALVRLLPSVLGYAQFTFSSQTAGCSMSFYNMRAQSPYTLFATLVFIALPMLLIIFCYTAVSLRVRKHRRNVTSSLNVRNQRSELRLSVEEVKITRTLFTLVFAFLICWLPVSVALLIVRAIVGSVPIIAARVLNCLVALSSACTPFVYGALNRSFRREFVKILS</sequence>
<evidence type="ECO:0000259" key="11">
    <source>
        <dbReference type="PROSITE" id="PS50262"/>
    </source>
</evidence>
<evidence type="ECO:0000256" key="5">
    <source>
        <dbReference type="ARBA" id="ARBA00023040"/>
    </source>
</evidence>
<dbReference type="PROSITE" id="PS50262">
    <property type="entry name" value="G_PROTEIN_RECEP_F1_2"/>
    <property type="match status" value="1"/>
</dbReference>
<evidence type="ECO:0000256" key="8">
    <source>
        <dbReference type="ARBA" id="ARBA00023224"/>
    </source>
</evidence>
<dbReference type="GO" id="GO:0005886">
    <property type="term" value="C:plasma membrane"/>
    <property type="evidence" value="ECO:0000318"/>
    <property type="project" value="GO_Central"/>
</dbReference>
<keyword evidence="3 9" id="KW-0812">Transmembrane</keyword>
<dbReference type="GO" id="GO:0004983">
    <property type="term" value="F:neuropeptide Y receptor activity"/>
    <property type="evidence" value="ECO:0007669"/>
    <property type="project" value="InterPro"/>
</dbReference>
<dbReference type="PRINTS" id="PR01012">
    <property type="entry name" value="NRPEPTIDEYR"/>
</dbReference>
<keyword evidence="5 9" id="KW-0297">G-protein coupled receptor</keyword>
<evidence type="ECO:0000313" key="12">
    <source>
        <dbReference type="EMBL" id="EDO41157.1"/>
    </source>
</evidence>
<keyword evidence="8 9" id="KW-0807">Transducer</keyword>
<evidence type="ECO:0000256" key="4">
    <source>
        <dbReference type="ARBA" id="ARBA00022989"/>
    </source>
</evidence>
<feature type="transmembrane region" description="Helical" evidence="10">
    <location>
        <begin position="88"/>
        <end position="109"/>
    </location>
</feature>
<feature type="transmembrane region" description="Helical" evidence="10">
    <location>
        <begin position="130"/>
        <end position="158"/>
    </location>
</feature>
<dbReference type="PhylomeDB" id="A7S581"/>
<dbReference type="SMART" id="SM01381">
    <property type="entry name" value="7TM_GPCR_Srsx"/>
    <property type="match status" value="1"/>
</dbReference>
<dbReference type="eggNOG" id="KOG3656">
    <property type="taxonomic scope" value="Eukaryota"/>
</dbReference>
<accession>A7S581</accession>
<dbReference type="CDD" id="cd00637">
    <property type="entry name" value="7tm_classA_rhodopsin-like"/>
    <property type="match status" value="1"/>
</dbReference>
<comment type="similarity">
    <text evidence="2 9">Belongs to the G-protein coupled receptor 1 family.</text>
</comment>
<dbReference type="SUPFAM" id="SSF81321">
    <property type="entry name" value="Family A G protein-coupled receptor-like"/>
    <property type="match status" value="1"/>
</dbReference>
<evidence type="ECO:0000256" key="3">
    <source>
        <dbReference type="ARBA" id="ARBA00022692"/>
    </source>
</evidence>
<protein>
    <recommendedName>
        <fullName evidence="11">G-protein coupled receptors family 1 profile domain-containing protein</fullName>
    </recommendedName>
</protein>